<accession>A0ABN8AZU8</accession>
<evidence type="ECO:0000256" key="2">
    <source>
        <dbReference type="SAM" id="MobiDB-lite"/>
    </source>
</evidence>
<gene>
    <name evidence="3" type="ORF">CHILSU_LOCUS5284</name>
</gene>
<feature type="coiled-coil region" evidence="1">
    <location>
        <begin position="117"/>
        <end position="144"/>
    </location>
</feature>
<proteinExistence type="predicted"/>
<feature type="compositionally biased region" description="Polar residues" evidence="2">
    <location>
        <begin position="1"/>
        <end position="18"/>
    </location>
</feature>
<keyword evidence="1" id="KW-0175">Coiled coil</keyword>
<evidence type="ECO:0000256" key="1">
    <source>
        <dbReference type="SAM" id="Coils"/>
    </source>
</evidence>
<feature type="region of interest" description="Disordered" evidence="2">
    <location>
        <begin position="1"/>
        <end position="27"/>
    </location>
</feature>
<dbReference type="EMBL" id="OU963895">
    <property type="protein sequence ID" value="CAH0402046.1"/>
    <property type="molecule type" value="Genomic_DNA"/>
</dbReference>
<protein>
    <recommendedName>
        <fullName evidence="5">DUF4806 domain-containing protein</fullName>
    </recommendedName>
</protein>
<keyword evidence="4" id="KW-1185">Reference proteome</keyword>
<organism evidence="3 4">
    <name type="scientific">Chilo suppressalis</name>
    <name type="common">Asiatic rice borer moth</name>
    <dbReference type="NCBI Taxonomy" id="168631"/>
    <lineage>
        <taxon>Eukaryota</taxon>
        <taxon>Metazoa</taxon>
        <taxon>Ecdysozoa</taxon>
        <taxon>Arthropoda</taxon>
        <taxon>Hexapoda</taxon>
        <taxon>Insecta</taxon>
        <taxon>Pterygota</taxon>
        <taxon>Neoptera</taxon>
        <taxon>Endopterygota</taxon>
        <taxon>Lepidoptera</taxon>
        <taxon>Glossata</taxon>
        <taxon>Ditrysia</taxon>
        <taxon>Pyraloidea</taxon>
        <taxon>Crambidae</taxon>
        <taxon>Crambinae</taxon>
        <taxon>Chilo</taxon>
    </lineage>
</organism>
<evidence type="ECO:0000313" key="3">
    <source>
        <dbReference type="EMBL" id="CAH0402046.1"/>
    </source>
</evidence>
<name>A0ABN8AZU8_CHISP</name>
<dbReference type="Proteomes" id="UP001153292">
    <property type="component" value="Chromosome 2"/>
</dbReference>
<reference evidence="3" key="1">
    <citation type="submission" date="2021-12" db="EMBL/GenBank/DDBJ databases">
        <authorList>
            <person name="King R."/>
        </authorList>
    </citation>
    <scope>NUCLEOTIDE SEQUENCE</scope>
</reference>
<sequence>MSVQRSPPTGSDTLSVRSGSYPDLPSKTVCQDTPEVQKTFRNKRKLGSDYEEIMTEFSEMKKQITTVQNQMSEMMTYLSTMVNMQTDNFKKLNVDVSVIKQQMHDIKLNSDTLSVEQAKLKLDIDNLKINNNITEKKIESIESSLQHDNTSLNRFSMSDTREELVAELSERNLRSRNIIVMGVPEPKADNPKERREEDMNAILNILRNILGLKDIPDPDKIYRLGKYQSSRQRHMKVCFTSQETATLILKSKQNLNDNNIKIFSDQTPQQQDNMKMLKYELEQRTSSGEENLCIKYIRGILKIIKEVPKNPNQHFLHTKS</sequence>
<evidence type="ECO:0008006" key="5">
    <source>
        <dbReference type="Google" id="ProtNLM"/>
    </source>
</evidence>
<evidence type="ECO:0000313" key="4">
    <source>
        <dbReference type="Proteomes" id="UP001153292"/>
    </source>
</evidence>